<dbReference type="OrthoDB" id="2739512at2"/>
<keyword evidence="2" id="KW-1185">Reference proteome</keyword>
<proteinExistence type="predicted"/>
<dbReference type="Proteomes" id="UP000030437">
    <property type="component" value="Unassembled WGS sequence"/>
</dbReference>
<dbReference type="eggNOG" id="ENOG5031CP8">
    <property type="taxonomic scope" value="Bacteria"/>
</dbReference>
<dbReference type="InterPro" id="IPR017524">
    <property type="entry name" value="SASP_thioredoxin-like"/>
</dbReference>
<evidence type="ECO:0000313" key="1">
    <source>
        <dbReference type="EMBL" id="KGR86999.1"/>
    </source>
</evidence>
<protein>
    <recommendedName>
        <fullName evidence="3">Small, acid-soluble spore protein Tlp</fullName>
    </recommendedName>
</protein>
<accession>A0A0A3IQF9</accession>
<organism evidence="1 2">
    <name type="scientific">Lysinibacillus odysseyi 34hs-1 = NBRC 100172</name>
    <dbReference type="NCBI Taxonomy" id="1220589"/>
    <lineage>
        <taxon>Bacteria</taxon>
        <taxon>Bacillati</taxon>
        <taxon>Bacillota</taxon>
        <taxon>Bacilli</taxon>
        <taxon>Bacillales</taxon>
        <taxon>Bacillaceae</taxon>
        <taxon>Lysinibacillus</taxon>
    </lineage>
</organism>
<evidence type="ECO:0008006" key="3">
    <source>
        <dbReference type="Google" id="ProtNLM"/>
    </source>
</evidence>
<sequence>MAIKKNKGKSNNALSIDRMIENTEENIREAEISMEFAGPEERENLEEKNERRKHSIDKMKEQLSDEAAFIARKKRFE</sequence>
<reference evidence="1 2" key="1">
    <citation type="submission" date="2014-02" db="EMBL/GenBank/DDBJ databases">
        <title>Draft genome sequence of Lysinibacillus odysseyi NBRC 100172.</title>
        <authorList>
            <person name="Zhang F."/>
            <person name="Wang G."/>
            <person name="Zhang L."/>
        </authorList>
    </citation>
    <scope>NUCLEOTIDE SEQUENCE [LARGE SCALE GENOMIC DNA]</scope>
    <source>
        <strain evidence="1 2">NBRC 100172</strain>
    </source>
</reference>
<evidence type="ECO:0000313" key="2">
    <source>
        <dbReference type="Proteomes" id="UP000030437"/>
    </source>
</evidence>
<dbReference type="RefSeq" id="WP_036151710.1">
    <property type="nucleotide sequence ID" value="NZ_AVCX01000013.1"/>
</dbReference>
<name>A0A0A3IQF9_9BACI</name>
<dbReference type="EMBL" id="JPVP01000049">
    <property type="protein sequence ID" value="KGR86999.1"/>
    <property type="molecule type" value="Genomic_DNA"/>
</dbReference>
<comment type="caution">
    <text evidence="1">The sequence shown here is derived from an EMBL/GenBank/DDBJ whole genome shotgun (WGS) entry which is preliminary data.</text>
</comment>
<gene>
    <name evidence="1" type="ORF">CD32_04485</name>
</gene>
<dbReference type="AlphaFoldDB" id="A0A0A3IQF9"/>
<dbReference type="Pfam" id="PF19824">
    <property type="entry name" value="Tlp"/>
    <property type="match status" value="1"/>
</dbReference>